<keyword evidence="2" id="KW-1133">Transmembrane helix</keyword>
<name>A0A8J3QW74_9ACTN</name>
<feature type="compositionally biased region" description="Polar residues" evidence="1">
    <location>
        <begin position="101"/>
        <end position="113"/>
    </location>
</feature>
<keyword evidence="2" id="KW-0812">Transmembrane</keyword>
<organism evidence="3 4">
    <name type="scientific">Rugosimonospora africana</name>
    <dbReference type="NCBI Taxonomy" id="556532"/>
    <lineage>
        <taxon>Bacteria</taxon>
        <taxon>Bacillati</taxon>
        <taxon>Actinomycetota</taxon>
        <taxon>Actinomycetes</taxon>
        <taxon>Micromonosporales</taxon>
        <taxon>Micromonosporaceae</taxon>
        <taxon>Rugosimonospora</taxon>
    </lineage>
</organism>
<feature type="region of interest" description="Disordered" evidence="1">
    <location>
        <begin position="88"/>
        <end position="113"/>
    </location>
</feature>
<dbReference type="EMBL" id="BONZ01000064">
    <property type="protein sequence ID" value="GIH18244.1"/>
    <property type="molecule type" value="Genomic_DNA"/>
</dbReference>
<sequence length="113" mass="11756">MRSRFTHASKVGNLNFVDLLPILVAVAGTVPAVASAALAAVKLWAARHVRQVAITVKSGDSKVEVALSSLSAADTDKIIELLAANRDEAPASRKDSPGTALPQQAQSTREAAK</sequence>
<dbReference type="Proteomes" id="UP000642748">
    <property type="component" value="Unassembled WGS sequence"/>
</dbReference>
<reference evidence="3" key="1">
    <citation type="submission" date="2021-01" db="EMBL/GenBank/DDBJ databases">
        <title>Whole genome shotgun sequence of Rugosimonospora africana NBRC 104875.</title>
        <authorList>
            <person name="Komaki H."/>
            <person name="Tamura T."/>
        </authorList>
    </citation>
    <scope>NUCLEOTIDE SEQUENCE</scope>
    <source>
        <strain evidence="3">NBRC 104875</strain>
    </source>
</reference>
<evidence type="ECO:0000313" key="3">
    <source>
        <dbReference type="EMBL" id="GIH18244.1"/>
    </source>
</evidence>
<evidence type="ECO:0000256" key="2">
    <source>
        <dbReference type="SAM" id="Phobius"/>
    </source>
</evidence>
<keyword evidence="4" id="KW-1185">Reference proteome</keyword>
<proteinExistence type="predicted"/>
<keyword evidence="2" id="KW-0472">Membrane</keyword>
<evidence type="ECO:0000313" key="4">
    <source>
        <dbReference type="Proteomes" id="UP000642748"/>
    </source>
</evidence>
<feature type="transmembrane region" description="Helical" evidence="2">
    <location>
        <begin position="20"/>
        <end position="41"/>
    </location>
</feature>
<gene>
    <name evidence="3" type="ORF">Raf01_64160</name>
</gene>
<accession>A0A8J3QW74</accession>
<protein>
    <submittedName>
        <fullName evidence="3">Uncharacterized protein</fullName>
    </submittedName>
</protein>
<dbReference type="AlphaFoldDB" id="A0A8J3QW74"/>
<evidence type="ECO:0000256" key="1">
    <source>
        <dbReference type="SAM" id="MobiDB-lite"/>
    </source>
</evidence>
<comment type="caution">
    <text evidence="3">The sequence shown here is derived from an EMBL/GenBank/DDBJ whole genome shotgun (WGS) entry which is preliminary data.</text>
</comment>